<evidence type="ECO:0000313" key="3">
    <source>
        <dbReference type="EMBL" id="MCE8538254.1"/>
    </source>
</evidence>
<keyword evidence="2" id="KW-0732">Signal</keyword>
<gene>
    <name evidence="3" type="ORF">KBY27_12405</name>
</gene>
<name>A0A9Q3WLR8_9RHOB</name>
<proteinExistence type="predicted"/>
<dbReference type="Proteomes" id="UP000813672">
    <property type="component" value="Unassembled WGS sequence"/>
</dbReference>
<feature type="compositionally biased region" description="Basic and acidic residues" evidence="1">
    <location>
        <begin position="425"/>
        <end position="436"/>
    </location>
</feature>
<feature type="compositionally biased region" description="Low complexity" evidence="1">
    <location>
        <begin position="340"/>
        <end position="349"/>
    </location>
</feature>
<sequence length="695" mass="76983">MRGAAWLLTIWLALPAAAQTNPALNAPGAPILEPATVTRYSDWTLRFPTAEKAEAHLREYKGVYGGDQAHAAAVDLDGKLKGYRILSVEFKQVEGSTKYQYRARAKIEISLEPYELNLAAARNKARAEAEGAAPITDELEARMAELEAEDEALSAAVVEAAVGDLMDKINDVEVMQNTLVGVLARLGGKGAALGLWRGGLTADRYVSRLSEMAARVEAARQSVTGLQDHAWRKTSSIFDDFMRELDALETGGLNWDTYPTRYGGTDPDVEAFWKARDALHEAVKGAEKQAVTYDHQIFQEQMQRTTRFFKREDKREEMQKEAILARYTRDDDPDTDDTAQDSAGDAAGAARDDTAHLKKALRGKTPTEDLREEMDAQDATEPQEERAAPAAPLRRAARSEVPSPLRVAARAETAGISSVDADNPLGDRARQDRPETAPKVATPRTPFARLRQDERLAEEREERVASIQLTTRTGADFRGVLEGFVAEEEANGQEAYVLLGYLENGVAQEAWARCEDERKTYQNGLIDALKARCPAGYDSGFRRMKEASSTPKELYSRLTATCSGDFFVWVGSDRYPENSGRREYSKWHWNELAKIKEDTYGRYQCGEEPGLEFVRMGEPVRVVFAKDGGGAEELRNWAREAFRSDAEVRIASDPAGLEGRFAASGGPLPDLSGAPFELYENSALKEVRDMLEEHP</sequence>
<dbReference type="RefSeq" id="WP_234220025.1">
    <property type="nucleotide sequence ID" value="NZ_JAGQAF010000007.1"/>
</dbReference>
<dbReference type="AlphaFoldDB" id="A0A9Q3WLR8"/>
<feature type="region of interest" description="Disordered" evidence="1">
    <location>
        <begin position="325"/>
        <end position="445"/>
    </location>
</feature>
<evidence type="ECO:0000313" key="4">
    <source>
        <dbReference type="Proteomes" id="UP000813672"/>
    </source>
</evidence>
<comment type="caution">
    <text evidence="3">The sequence shown here is derived from an EMBL/GenBank/DDBJ whole genome shotgun (WGS) entry which is preliminary data.</text>
</comment>
<feature type="compositionally biased region" description="Acidic residues" evidence="1">
    <location>
        <begin position="370"/>
        <end position="382"/>
    </location>
</feature>
<reference evidence="3" key="1">
    <citation type="journal article" date="2021" name="Environ. Microbiol.">
        <title>Cryptic niche differentiation of novel sediment ecotypes of Rugeria pomeroyi correlates with nitrate respiration.</title>
        <authorList>
            <person name="Lin X."/>
            <person name="McNichol J."/>
            <person name="Chu X."/>
            <person name="Qian Y."/>
            <person name="Luo H."/>
        </authorList>
    </citation>
    <scope>NUCLEOTIDE SEQUENCE</scope>
    <source>
        <strain evidence="3">SZCCDBB064</strain>
    </source>
</reference>
<organism evidence="3 4">
    <name type="scientific">Ruegeria pomeroyi</name>
    <dbReference type="NCBI Taxonomy" id="89184"/>
    <lineage>
        <taxon>Bacteria</taxon>
        <taxon>Pseudomonadati</taxon>
        <taxon>Pseudomonadota</taxon>
        <taxon>Alphaproteobacteria</taxon>
        <taxon>Rhodobacterales</taxon>
        <taxon>Roseobacteraceae</taxon>
        <taxon>Ruegeria</taxon>
    </lineage>
</organism>
<accession>A0A9Q3WLR8</accession>
<evidence type="ECO:0000256" key="1">
    <source>
        <dbReference type="SAM" id="MobiDB-lite"/>
    </source>
</evidence>
<feature type="signal peptide" evidence="2">
    <location>
        <begin position="1"/>
        <end position="18"/>
    </location>
</feature>
<dbReference type="EMBL" id="JAGQAF010000007">
    <property type="protein sequence ID" value="MCE8538254.1"/>
    <property type="molecule type" value="Genomic_DNA"/>
</dbReference>
<evidence type="ECO:0000256" key="2">
    <source>
        <dbReference type="SAM" id="SignalP"/>
    </source>
</evidence>
<evidence type="ECO:0008006" key="5">
    <source>
        <dbReference type="Google" id="ProtNLM"/>
    </source>
</evidence>
<feature type="chain" id="PRO_5040282144" description="Lipoprotein" evidence="2">
    <location>
        <begin position="19"/>
        <end position="695"/>
    </location>
</feature>
<protein>
    <recommendedName>
        <fullName evidence="5">Lipoprotein</fullName>
    </recommendedName>
</protein>